<evidence type="ECO:0000313" key="6">
    <source>
        <dbReference type="Ensembl" id="ENSAMXP00000006357.2"/>
    </source>
</evidence>
<dbReference type="STRING" id="7994.ENSAMXP00000051800"/>
<evidence type="ECO:0000313" key="7">
    <source>
        <dbReference type="Proteomes" id="UP000018467"/>
    </source>
</evidence>
<feature type="region of interest" description="Disordered" evidence="5">
    <location>
        <begin position="352"/>
        <end position="407"/>
    </location>
</feature>
<dbReference type="Proteomes" id="UP000018467">
    <property type="component" value="Unassembled WGS sequence"/>
</dbReference>
<dbReference type="Ensembl" id="ENSAMXT00000035843.1">
    <property type="protein sequence ID" value="ENSAMXP00000051800.1"/>
    <property type="gene ID" value="ENSAMXG00000006193.2"/>
</dbReference>
<dbReference type="AlphaFoldDB" id="W5KFJ6"/>
<dbReference type="eggNOG" id="ENOG502QQJZ">
    <property type="taxonomic scope" value="Eukaryota"/>
</dbReference>
<reference evidence="7" key="2">
    <citation type="journal article" date="2014" name="Nat. Commun.">
        <title>The cavefish genome reveals candidate genes for eye loss.</title>
        <authorList>
            <person name="McGaugh S.E."/>
            <person name="Gross J.B."/>
            <person name="Aken B."/>
            <person name="Blin M."/>
            <person name="Borowsky R."/>
            <person name="Chalopin D."/>
            <person name="Hinaux H."/>
            <person name="Jeffery W.R."/>
            <person name="Keene A."/>
            <person name="Ma L."/>
            <person name="Minx P."/>
            <person name="Murphy D."/>
            <person name="O'Quin K.E."/>
            <person name="Retaux S."/>
            <person name="Rohner N."/>
            <person name="Searle S.M."/>
            <person name="Stahl B.A."/>
            <person name="Tabin C."/>
            <person name="Volff J.N."/>
            <person name="Yoshizawa M."/>
            <person name="Warren W.C."/>
        </authorList>
    </citation>
    <scope>NUCLEOTIDE SEQUENCE [LARGE SCALE GENOMIC DNA]</scope>
    <source>
        <strain evidence="7">female</strain>
    </source>
</reference>
<evidence type="ECO:0000256" key="5">
    <source>
        <dbReference type="SAM" id="MobiDB-lite"/>
    </source>
</evidence>
<dbReference type="Pfam" id="PF00560">
    <property type="entry name" value="LRR_1"/>
    <property type="match status" value="1"/>
</dbReference>
<evidence type="ECO:0000256" key="2">
    <source>
        <dbReference type="ARBA" id="ARBA00014198"/>
    </source>
</evidence>
<dbReference type="SUPFAM" id="SSF52047">
    <property type="entry name" value="RNI-like"/>
    <property type="match status" value="1"/>
</dbReference>
<feature type="compositionally biased region" description="Basic and acidic residues" evidence="5">
    <location>
        <begin position="384"/>
        <end position="393"/>
    </location>
</feature>
<evidence type="ECO:0000256" key="3">
    <source>
        <dbReference type="ARBA" id="ARBA00022614"/>
    </source>
</evidence>
<keyword evidence="3" id="KW-0433">Leucine-rich repeat</keyword>
<evidence type="ECO:0000256" key="1">
    <source>
        <dbReference type="ARBA" id="ARBA00009297"/>
    </source>
</evidence>
<dbReference type="Bgee" id="ENSAMXG00000006193">
    <property type="expression patterns" value="Expressed in testis and 14 other cell types or tissues"/>
</dbReference>
<keyword evidence="4" id="KW-0677">Repeat</keyword>
<reference evidence="7" key="1">
    <citation type="submission" date="2013-03" db="EMBL/GenBank/DDBJ databases">
        <authorList>
            <person name="Jeffery W."/>
            <person name="Warren W."/>
            <person name="Wilson R.K."/>
        </authorList>
    </citation>
    <scope>NUCLEOTIDE SEQUENCE</scope>
    <source>
        <strain evidence="7">female</strain>
    </source>
</reference>
<dbReference type="InterPro" id="IPR001611">
    <property type="entry name" value="Leu-rich_rpt"/>
</dbReference>
<dbReference type="PANTHER" id="PTHR31994">
    <property type="entry name" value="LEUCINE-RICH REPEAT-CONTAINING PROTEIN 42"/>
    <property type="match status" value="1"/>
</dbReference>
<comment type="similarity">
    <text evidence="1">Belongs to the LRRC42 family.</text>
</comment>
<keyword evidence="7" id="KW-1185">Reference proteome</keyword>
<protein>
    <recommendedName>
        <fullName evidence="2">Leucine-rich repeat-containing protein 42</fullName>
    </recommendedName>
</protein>
<dbReference type="Ensembl" id="ENSAMXT00000006357.2">
    <property type="protein sequence ID" value="ENSAMXP00000006357.2"/>
    <property type="gene ID" value="ENSAMXG00000006193.2"/>
</dbReference>
<organism evidence="6 7">
    <name type="scientific">Astyanax mexicanus</name>
    <name type="common">Blind cave fish</name>
    <name type="synonym">Astyanax fasciatus mexicanus</name>
    <dbReference type="NCBI Taxonomy" id="7994"/>
    <lineage>
        <taxon>Eukaryota</taxon>
        <taxon>Metazoa</taxon>
        <taxon>Chordata</taxon>
        <taxon>Craniata</taxon>
        <taxon>Vertebrata</taxon>
        <taxon>Euteleostomi</taxon>
        <taxon>Actinopterygii</taxon>
        <taxon>Neopterygii</taxon>
        <taxon>Teleostei</taxon>
        <taxon>Ostariophysi</taxon>
        <taxon>Characiformes</taxon>
        <taxon>Characoidei</taxon>
        <taxon>Acestrorhamphidae</taxon>
        <taxon>Acestrorhamphinae</taxon>
        <taxon>Astyanax</taxon>
    </lineage>
</organism>
<dbReference type="InterPro" id="IPR032675">
    <property type="entry name" value="LRR_dom_sf"/>
</dbReference>
<dbReference type="InterPro" id="IPR039631">
    <property type="entry name" value="LRRC42"/>
</dbReference>
<dbReference type="GeneTree" id="ENSGT00390000002727"/>
<sequence>MYSDYGSVFVRERGELHCVNADAGQNLLSKPHRLFQRDFSVRLCTGSCEPISRQTTDHFIFTYNSQGSLCYTARPLLDISLHFIADHIEHVDSLVGFPEEMAHRLFVAAEEKQKFTDSSTSARALQVFSEAYGELMLKSLCLRDRGLLVSERLEEIQVFYQLESLDLYGCRLGDDHDIFRHITSEAFSRLVRLFLGDNCLSDKGLQRLTAPVRVMKKGLENLQQLDISRNPLTEKGLGYLMCLKNLRELDVSGTSVKSDACLRSLFSSRMGMVMSPEPLRIFSHCECRTEGWAEEVINQWERKASELRKKDSKLRTNALQFYGREKFVRENIHTKSEVQKIQNECTTIHFYKPDPHSTSQQTEHKKDTPSRTVLTPQTGRKRRLCNEREDKEGLSPPAKRQPVRSFTADDLDLLNSY</sequence>
<name>W5KFJ6_ASTMX</name>
<dbReference type="HOGENOM" id="CLU_053705_0_0_1"/>
<dbReference type="Gene3D" id="3.80.10.10">
    <property type="entry name" value="Ribonuclease Inhibitor"/>
    <property type="match status" value="1"/>
</dbReference>
<evidence type="ECO:0000256" key="4">
    <source>
        <dbReference type="ARBA" id="ARBA00022737"/>
    </source>
</evidence>
<accession>W5KFJ6</accession>
<reference evidence="6" key="3">
    <citation type="submission" date="2025-05" db="UniProtKB">
        <authorList>
            <consortium name="Ensembl"/>
        </authorList>
    </citation>
    <scope>IDENTIFICATION</scope>
</reference>
<dbReference type="PANTHER" id="PTHR31994:SF3">
    <property type="entry name" value="LEUCINE-RICH REPEAT-CONTAINING PROTEIN 42"/>
    <property type="match status" value="1"/>
</dbReference>
<proteinExistence type="inferred from homology"/>